<dbReference type="InterPro" id="IPR023408">
    <property type="entry name" value="MscS_beta-dom_sf"/>
</dbReference>
<dbReference type="InterPro" id="IPR011014">
    <property type="entry name" value="MscS_channel_TM-2"/>
</dbReference>
<evidence type="ECO:0000256" key="4">
    <source>
        <dbReference type="ARBA" id="ARBA00022989"/>
    </source>
</evidence>
<evidence type="ECO:0000256" key="6">
    <source>
        <dbReference type="SAM" id="Phobius"/>
    </source>
</evidence>
<dbReference type="SUPFAM" id="SSF50182">
    <property type="entry name" value="Sm-like ribonucleoproteins"/>
    <property type="match status" value="1"/>
</dbReference>
<dbReference type="AlphaFoldDB" id="A0AAE3R6Z7"/>
<dbReference type="InterPro" id="IPR010920">
    <property type="entry name" value="LSM_dom_sf"/>
</dbReference>
<protein>
    <submittedName>
        <fullName evidence="8">Mechanosensitive ion channel</fullName>
    </submittedName>
</protein>
<accession>A0AAE3R6Z7</accession>
<keyword evidence="5 6" id="KW-0472">Membrane</keyword>
<evidence type="ECO:0000256" key="2">
    <source>
        <dbReference type="ARBA" id="ARBA00008017"/>
    </source>
</evidence>
<dbReference type="SUPFAM" id="SSF82861">
    <property type="entry name" value="Mechanosensitive channel protein MscS (YggB), transmembrane region"/>
    <property type="match status" value="1"/>
</dbReference>
<dbReference type="GO" id="GO:0016020">
    <property type="term" value="C:membrane"/>
    <property type="evidence" value="ECO:0007669"/>
    <property type="project" value="UniProtKB-SubCell"/>
</dbReference>
<evidence type="ECO:0000259" key="7">
    <source>
        <dbReference type="Pfam" id="PF00924"/>
    </source>
</evidence>
<name>A0AAE3R6Z7_9BACT</name>
<keyword evidence="4 6" id="KW-1133">Transmembrane helix</keyword>
<dbReference type="RefSeq" id="WP_314511520.1">
    <property type="nucleotide sequence ID" value="NZ_JASJOU010000004.1"/>
</dbReference>
<proteinExistence type="inferred from homology"/>
<feature type="domain" description="Mechanosensitive ion channel MscS" evidence="7">
    <location>
        <begin position="104"/>
        <end position="166"/>
    </location>
</feature>
<dbReference type="EMBL" id="JASJOU010000004">
    <property type="protein sequence ID" value="MDJ1501847.1"/>
    <property type="molecule type" value="Genomic_DNA"/>
</dbReference>
<keyword evidence="3 6" id="KW-0812">Transmembrane</keyword>
<comment type="caution">
    <text evidence="8">The sequence shown here is derived from an EMBL/GenBank/DDBJ whole genome shotgun (WGS) entry which is preliminary data.</text>
</comment>
<dbReference type="Gene3D" id="1.10.287.1260">
    <property type="match status" value="1"/>
</dbReference>
<evidence type="ECO:0000256" key="5">
    <source>
        <dbReference type="ARBA" id="ARBA00023136"/>
    </source>
</evidence>
<feature type="transmembrane region" description="Helical" evidence="6">
    <location>
        <begin position="55"/>
        <end position="76"/>
    </location>
</feature>
<feature type="transmembrane region" description="Helical" evidence="6">
    <location>
        <begin position="14"/>
        <end position="35"/>
    </location>
</feature>
<dbReference type="PANTHER" id="PTHR30221">
    <property type="entry name" value="SMALL-CONDUCTANCE MECHANOSENSITIVE CHANNEL"/>
    <property type="match status" value="1"/>
</dbReference>
<dbReference type="Pfam" id="PF00924">
    <property type="entry name" value="MS_channel_2nd"/>
    <property type="match status" value="1"/>
</dbReference>
<evidence type="ECO:0000313" key="8">
    <source>
        <dbReference type="EMBL" id="MDJ1501847.1"/>
    </source>
</evidence>
<gene>
    <name evidence="8" type="ORF">QNI22_14360</name>
</gene>
<dbReference type="GO" id="GO:0008381">
    <property type="term" value="F:mechanosensitive monoatomic ion channel activity"/>
    <property type="evidence" value="ECO:0007669"/>
    <property type="project" value="InterPro"/>
</dbReference>
<reference evidence="8" key="1">
    <citation type="submission" date="2023-05" db="EMBL/GenBank/DDBJ databases">
        <authorList>
            <person name="Zhang X."/>
        </authorList>
    </citation>
    <scope>NUCLEOTIDE SEQUENCE</scope>
    <source>
        <strain evidence="8">BD1B2-1</strain>
    </source>
</reference>
<organism evidence="8 9">
    <name type="scientific">Xanthocytophaga agilis</name>
    <dbReference type="NCBI Taxonomy" id="3048010"/>
    <lineage>
        <taxon>Bacteria</taxon>
        <taxon>Pseudomonadati</taxon>
        <taxon>Bacteroidota</taxon>
        <taxon>Cytophagia</taxon>
        <taxon>Cytophagales</taxon>
        <taxon>Rhodocytophagaceae</taxon>
        <taxon>Xanthocytophaga</taxon>
    </lineage>
</organism>
<keyword evidence="9" id="KW-1185">Reference proteome</keyword>
<comment type="subcellular location">
    <subcellularLocation>
        <location evidence="1">Membrane</location>
        <topology evidence="1">Multi-pass membrane protein</topology>
    </subcellularLocation>
</comment>
<sequence>MEELKKIVSDTESLIFFFVIVGMTILFALLLGNFLQRQIEEKTKEHQVDITSFIFLKHMIVAIVYFLGFGWALLTLPITRTFAHSLIAGAGATTLILGFASQQIFSNLFSGIFLVLNRPFKIDDTIEFQGSKGKVIEISLNSTIIQDENEDKIIIPSSKILGDKIKIYKRQKL</sequence>
<evidence type="ECO:0000256" key="3">
    <source>
        <dbReference type="ARBA" id="ARBA00022692"/>
    </source>
</evidence>
<dbReference type="InterPro" id="IPR006685">
    <property type="entry name" value="MscS_channel_2nd"/>
</dbReference>
<comment type="similarity">
    <text evidence="2">Belongs to the MscS (TC 1.A.23) family.</text>
</comment>
<dbReference type="PANTHER" id="PTHR30221:SF1">
    <property type="entry name" value="SMALL-CONDUCTANCE MECHANOSENSITIVE CHANNEL"/>
    <property type="match status" value="1"/>
</dbReference>
<evidence type="ECO:0000313" key="9">
    <source>
        <dbReference type="Proteomes" id="UP001232063"/>
    </source>
</evidence>
<dbReference type="Gene3D" id="2.30.30.60">
    <property type="match status" value="1"/>
</dbReference>
<dbReference type="Proteomes" id="UP001232063">
    <property type="component" value="Unassembled WGS sequence"/>
</dbReference>
<evidence type="ECO:0000256" key="1">
    <source>
        <dbReference type="ARBA" id="ARBA00004141"/>
    </source>
</evidence>
<dbReference type="InterPro" id="IPR045275">
    <property type="entry name" value="MscS_archaea/bacteria_type"/>
</dbReference>